<dbReference type="Gene3D" id="3.10.180.10">
    <property type="entry name" value="2,3-Dihydroxybiphenyl 1,2-Dioxygenase, domain 1"/>
    <property type="match status" value="1"/>
</dbReference>
<dbReference type="GO" id="GO:0051213">
    <property type="term" value="F:dioxygenase activity"/>
    <property type="evidence" value="ECO:0007669"/>
    <property type="project" value="UniProtKB-KW"/>
</dbReference>
<dbReference type="eggNOG" id="COG0346">
    <property type="taxonomic scope" value="Bacteria"/>
</dbReference>
<dbReference type="InterPro" id="IPR025870">
    <property type="entry name" value="Glyoxalase-like_dom"/>
</dbReference>
<protein>
    <submittedName>
        <fullName evidence="2">Glyoxalase/bleomycin resistance protein/dioxygenase</fullName>
    </submittedName>
</protein>
<keyword evidence="3" id="KW-1185">Reference proteome</keyword>
<dbReference type="Pfam" id="PF12681">
    <property type="entry name" value="Glyoxalase_2"/>
    <property type="match status" value="1"/>
</dbReference>
<dbReference type="InterPro" id="IPR029068">
    <property type="entry name" value="Glyas_Bleomycin-R_OHBP_Dase"/>
</dbReference>
<dbReference type="PROSITE" id="PS51819">
    <property type="entry name" value="VOC"/>
    <property type="match status" value="1"/>
</dbReference>
<proteinExistence type="predicted"/>
<gene>
    <name evidence="2" type="ordered locus">SpiBuddy_0845</name>
</gene>
<dbReference type="KEGG" id="sbu:SpiBuddy_0845"/>
<dbReference type="SUPFAM" id="SSF54593">
    <property type="entry name" value="Glyoxalase/Bleomycin resistance protein/Dihydroxybiphenyl dioxygenase"/>
    <property type="match status" value="1"/>
</dbReference>
<dbReference type="RefSeq" id="WP_013606525.1">
    <property type="nucleotide sequence ID" value="NC_015152.1"/>
</dbReference>
<dbReference type="Proteomes" id="UP000008466">
    <property type="component" value="Chromosome"/>
</dbReference>
<feature type="domain" description="VOC" evidence="1">
    <location>
        <begin position="2"/>
        <end position="118"/>
    </location>
</feature>
<evidence type="ECO:0000313" key="2">
    <source>
        <dbReference type="EMBL" id="ADY12672.1"/>
    </source>
</evidence>
<dbReference type="OrthoDB" id="9815599at2"/>
<keyword evidence="2" id="KW-0560">Oxidoreductase</keyword>
<accession>F0RV21</accession>
<evidence type="ECO:0000259" key="1">
    <source>
        <dbReference type="PROSITE" id="PS51819"/>
    </source>
</evidence>
<dbReference type="InterPro" id="IPR037523">
    <property type="entry name" value="VOC_core"/>
</dbReference>
<name>F0RV21_SPHGB</name>
<reference evidence="3" key="1">
    <citation type="submission" date="2011-02" db="EMBL/GenBank/DDBJ databases">
        <title>Complete sequence of Spirochaeta sp. Buddy.</title>
        <authorList>
            <person name="Lucas S."/>
            <person name="Copeland A."/>
            <person name="Lapidus A."/>
            <person name="Cheng J.-F."/>
            <person name="Goodwin L."/>
            <person name="Pitluck S."/>
            <person name="Zeytun A."/>
            <person name="Detter J.C."/>
            <person name="Han C."/>
            <person name="Tapia R."/>
            <person name="Land M."/>
            <person name="Hauser L."/>
            <person name="Kyrpides N."/>
            <person name="Ivanova N."/>
            <person name="Mikhailova N."/>
            <person name="Pagani I."/>
            <person name="Ritalahti K.M."/>
            <person name="Loeffler F.E."/>
            <person name="Woyke T."/>
        </authorList>
    </citation>
    <scope>NUCLEOTIDE SEQUENCE [LARGE SCALE GENOMIC DNA]</scope>
    <source>
        <strain evidence="3">ATCC BAA-1886 / DSM 22777 / Buddy</strain>
    </source>
</reference>
<organism evidence="2 3">
    <name type="scientific">Sphaerochaeta globosa (strain ATCC BAA-1886 / DSM 22777 / Buddy)</name>
    <name type="common">Spirochaeta sp. (strain Buddy)</name>
    <dbReference type="NCBI Taxonomy" id="158189"/>
    <lineage>
        <taxon>Bacteria</taxon>
        <taxon>Pseudomonadati</taxon>
        <taxon>Spirochaetota</taxon>
        <taxon>Spirochaetia</taxon>
        <taxon>Spirochaetales</taxon>
        <taxon>Sphaerochaetaceae</taxon>
        <taxon>Sphaerochaeta</taxon>
    </lineage>
</organism>
<keyword evidence="2" id="KW-0223">Dioxygenase</keyword>
<evidence type="ECO:0000313" key="3">
    <source>
        <dbReference type="Proteomes" id="UP000008466"/>
    </source>
</evidence>
<dbReference type="EMBL" id="CP002541">
    <property type="protein sequence ID" value="ADY12672.1"/>
    <property type="molecule type" value="Genomic_DNA"/>
</dbReference>
<sequence length="153" mass="17988">MKYSGTLIAVSDMDTSKEFYLHVLGLKVIGDFGANVMLEQGIFLQTLDTWKDFIRKEHVVLSNNAYELYFEENDMDAFLEHLATCDISYIHEPLVHTWGQRVVRFYDVDNHIIEVAEEIGMVVRRFIERGMTEEETAIRMEVPIEYIKKYLKK</sequence>
<dbReference type="STRING" id="158189.SpiBuddy_0845"/>
<dbReference type="HOGENOM" id="CLU_105776_0_0_12"/>
<dbReference type="AlphaFoldDB" id="F0RV21"/>